<evidence type="ECO:0000313" key="4">
    <source>
        <dbReference type="Proteomes" id="UP000826300"/>
    </source>
</evidence>
<feature type="transmembrane region" description="Helical" evidence="1">
    <location>
        <begin position="262"/>
        <end position="281"/>
    </location>
</feature>
<feature type="transmembrane region" description="Helical" evidence="1">
    <location>
        <begin position="150"/>
        <end position="169"/>
    </location>
</feature>
<feature type="transmembrane region" description="Helical" evidence="1">
    <location>
        <begin position="44"/>
        <end position="62"/>
    </location>
</feature>
<organism evidence="3 4">
    <name type="scientific">Neotabrizicola shimadae</name>
    <dbReference type="NCBI Taxonomy" id="2807096"/>
    <lineage>
        <taxon>Bacteria</taxon>
        <taxon>Pseudomonadati</taxon>
        <taxon>Pseudomonadota</taxon>
        <taxon>Alphaproteobacteria</taxon>
        <taxon>Rhodobacterales</taxon>
        <taxon>Paracoccaceae</taxon>
        <taxon>Neotabrizicola</taxon>
    </lineage>
</organism>
<proteinExistence type="predicted"/>
<keyword evidence="1" id="KW-0472">Membrane</keyword>
<dbReference type="Pfam" id="PF00892">
    <property type="entry name" value="EamA"/>
    <property type="match status" value="2"/>
</dbReference>
<feature type="transmembrane region" description="Helical" evidence="1">
    <location>
        <begin position="126"/>
        <end position="144"/>
    </location>
</feature>
<dbReference type="PANTHER" id="PTHR22911">
    <property type="entry name" value="ACYL-MALONYL CONDENSING ENZYME-RELATED"/>
    <property type="match status" value="1"/>
</dbReference>
<feature type="domain" description="EamA" evidence="2">
    <location>
        <begin position="10"/>
        <end position="142"/>
    </location>
</feature>
<keyword evidence="4" id="KW-1185">Reference proteome</keyword>
<keyword evidence="1" id="KW-1133">Transmembrane helix</keyword>
<dbReference type="AlphaFoldDB" id="A0A8G0ZVI1"/>
<feature type="transmembrane region" description="Helical" evidence="1">
    <location>
        <begin position="97"/>
        <end position="119"/>
    </location>
</feature>
<name>A0A8G0ZVI1_9RHOB</name>
<evidence type="ECO:0000256" key="1">
    <source>
        <dbReference type="SAM" id="Phobius"/>
    </source>
</evidence>
<dbReference type="PANTHER" id="PTHR22911:SF135">
    <property type="entry name" value="BLR4310 PROTEIN"/>
    <property type="match status" value="1"/>
</dbReference>
<accession>A0A8G0ZVI1</accession>
<dbReference type="RefSeq" id="WP_220662391.1">
    <property type="nucleotide sequence ID" value="NZ_CP069370.1"/>
</dbReference>
<reference evidence="3" key="1">
    <citation type="submission" date="2021-02" db="EMBL/GenBank/DDBJ databases">
        <title>Rhodobacter shimadae sp. nov., an aerobic anoxygenic phototrophic bacterium isolated from a hot spring.</title>
        <authorList>
            <person name="Muramatsu S."/>
            <person name="Haruta S."/>
            <person name="Hirose S."/>
            <person name="Hanada S."/>
        </authorList>
    </citation>
    <scope>NUCLEOTIDE SEQUENCE</scope>
    <source>
        <strain evidence="3">N10</strain>
    </source>
</reference>
<feature type="transmembrane region" description="Helical" evidence="1">
    <location>
        <begin position="181"/>
        <end position="201"/>
    </location>
</feature>
<feature type="transmembrane region" description="Helical" evidence="1">
    <location>
        <begin position="74"/>
        <end position="91"/>
    </location>
</feature>
<dbReference type="SUPFAM" id="SSF103481">
    <property type="entry name" value="Multidrug resistance efflux transporter EmrE"/>
    <property type="match status" value="2"/>
</dbReference>
<dbReference type="Proteomes" id="UP000826300">
    <property type="component" value="Chromosome"/>
</dbReference>
<protein>
    <submittedName>
        <fullName evidence="3">DMT family transporter</fullName>
    </submittedName>
</protein>
<feature type="domain" description="EamA" evidence="2">
    <location>
        <begin position="151"/>
        <end position="276"/>
    </location>
</feature>
<dbReference type="GO" id="GO:0016020">
    <property type="term" value="C:membrane"/>
    <property type="evidence" value="ECO:0007669"/>
    <property type="project" value="InterPro"/>
</dbReference>
<evidence type="ECO:0000313" key="3">
    <source>
        <dbReference type="EMBL" id="QYZ70175.1"/>
    </source>
</evidence>
<sequence length="289" mass="29983">MPAFRPDRRLGFLIVTASTLAWSTAGLFIRFIDLDTASVLVWRGVFATLGLLAVLLATQGLAGFKGFARLGRTGWLYTFISTAGMFLYIGALTNTSIAHVSVIYAAVPFLAAGLGWLMLGERPPASALLACAAALAGAVIMVGFGHDGTLLGDLMALGMTIGMAFLIVIGRRSPDIPTLPAGALSGVIAAVVALPFATTLHPTGEQIMLLAAFGLVNSAIGFSLFLIGSRHLPPVETALLGALEAPVAPLWVWLVFNETPAPATLIGGTVVMAAVIAHILAENRRPAPT</sequence>
<feature type="transmembrane region" description="Helical" evidence="1">
    <location>
        <begin position="12"/>
        <end position="32"/>
    </location>
</feature>
<dbReference type="InterPro" id="IPR000620">
    <property type="entry name" value="EamA_dom"/>
</dbReference>
<keyword evidence="1" id="KW-0812">Transmembrane</keyword>
<dbReference type="EMBL" id="CP069370">
    <property type="protein sequence ID" value="QYZ70175.1"/>
    <property type="molecule type" value="Genomic_DNA"/>
</dbReference>
<feature type="transmembrane region" description="Helical" evidence="1">
    <location>
        <begin position="207"/>
        <end position="227"/>
    </location>
</feature>
<evidence type="ECO:0000259" key="2">
    <source>
        <dbReference type="Pfam" id="PF00892"/>
    </source>
</evidence>
<dbReference type="InterPro" id="IPR037185">
    <property type="entry name" value="EmrE-like"/>
</dbReference>
<dbReference type="KEGG" id="nsm:JO391_01160"/>
<gene>
    <name evidence="3" type="ORF">JO391_01160</name>
</gene>